<proteinExistence type="predicted"/>
<dbReference type="AlphaFoldDB" id="A0A371GXR7"/>
<evidence type="ECO:0000313" key="2">
    <source>
        <dbReference type="Proteomes" id="UP000257109"/>
    </source>
</evidence>
<comment type="caution">
    <text evidence="1">The sequence shown here is derived from an EMBL/GenBank/DDBJ whole genome shotgun (WGS) entry which is preliminary data.</text>
</comment>
<dbReference type="OrthoDB" id="1431642at2759"/>
<dbReference type="Proteomes" id="UP000257109">
    <property type="component" value="Unassembled WGS sequence"/>
</dbReference>
<sequence length="99" mass="11511">MNQTQVNIVNDKLNNMNKVIYSYTFKVTLDNTIFHSLWRPHVITLRAFKDLKKLPMEEHLSTLKVHRMKLNKDIGQQKGKFVVLKAHKAPKGLASKPSR</sequence>
<keyword evidence="2" id="KW-1185">Reference proteome</keyword>
<dbReference type="EMBL" id="QJKJ01004180">
    <property type="protein sequence ID" value="RDX95233.1"/>
    <property type="molecule type" value="Genomic_DNA"/>
</dbReference>
<gene>
    <name evidence="1" type="ORF">CR513_22269</name>
</gene>
<reference evidence="1" key="1">
    <citation type="submission" date="2018-05" db="EMBL/GenBank/DDBJ databases">
        <title>Draft genome of Mucuna pruriens seed.</title>
        <authorList>
            <person name="Nnadi N.E."/>
            <person name="Vos R."/>
            <person name="Hasami M.H."/>
            <person name="Devisetty U.K."/>
            <person name="Aguiy J.C."/>
        </authorList>
    </citation>
    <scope>NUCLEOTIDE SEQUENCE [LARGE SCALE GENOMIC DNA]</scope>
    <source>
        <strain evidence="1">JCA_2017</strain>
    </source>
</reference>
<protein>
    <submittedName>
        <fullName evidence="1">Uncharacterized protein</fullName>
    </submittedName>
</protein>
<accession>A0A371GXR7</accession>
<organism evidence="1 2">
    <name type="scientific">Mucuna pruriens</name>
    <name type="common">Velvet bean</name>
    <name type="synonym">Dolichos pruriens</name>
    <dbReference type="NCBI Taxonomy" id="157652"/>
    <lineage>
        <taxon>Eukaryota</taxon>
        <taxon>Viridiplantae</taxon>
        <taxon>Streptophyta</taxon>
        <taxon>Embryophyta</taxon>
        <taxon>Tracheophyta</taxon>
        <taxon>Spermatophyta</taxon>
        <taxon>Magnoliopsida</taxon>
        <taxon>eudicotyledons</taxon>
        <taxon>Gunneridae</taxon>
        <taxon>Pentapetalae</taxon>
        <taxon>rosids</taxon>
        <taxon>fabids</taxon>
        <taxon>Fabales</taxon>
        <taxon>Fabaceae</taxon>
        <taxon>Papilionoideae</taxon>
        <taxon>50 kb inversion clade</taxon>
        <taxon>NPAAA clade</taxon>
        <taxon>indigoferoid/millettioid clade</taxon>
        <taxon>Phaseoleae</taxon>
        <taxon>Mucuna</taxon>
    </lineage>
</organism>
<feature type="non-terminal residue" evidence="1">
    <location>
        <position position="1"/>
    </location>
</feature>
<name>A0A371GXR7_MUCPR</name>
<evidence type="ECO:0000313" key="1">
    <source>
        <dbReference type="EMBL" id="RDX95233.1"/>
    </source>
</evidence>